<evidence type="ECO:0000256" key="1">
    <source>
        <dbReference type="SAM" id="MobiDB-lite"/>
    </source>
</evidence>
<evidence type="ECO:0000313" key="2">
    <source>
        <dbReference type="EMBL" id="CAA9289754.1"/>
    </source>
</evidence>
<accession>A0A6J4JX41</accession>
<feature type="compositionally biased region" description="Low complexity" evidence="1">
    <location>
        <begin position="8"/>
        <end position="21"/>
    </location>
</feature>
<dbReference type="EMBL" id="CADCTU010000007">
    <property type="protein sequence ID" value="CAA9289754.1"/>
    <property type="molecule type" value="Genomic_DNA"/>
</dbReference>
<feature type="non-terminal residue" evidence="2">
    <location>
        <position position="1"/>
    </location>
</feature>
<feature type="region of interest" description="Disordered" evidence="1">
    <location>
        <begin position="1"/>
        <end position="48"/>
    </location>
</feature>
<name>A0A6J4JX41_9BACT</name>
<dbReference type="AlphaFoldDB" id="A0A6J4JX41"/>
<feature type="non-terminal residue" evidence="2">
    <location>
        <position position="48"/>
    </location>
</feature>
<feature type="compositionally biased region" description="Basic residues" evidence="1">
    <location>
        <begin position="39"/>
        <end position="48"/>
    </location>
</feature>
<sequence length="48" mass="4991">CCRRGSGRPRCSPSSTRSGPCSRRRGAGSANGPGTSCASRRRSPSRLP</sequence>
<gene>
    <name evidence="2" type="ORF">AVDCRST_MAG11-25</name>
</gene>
<protein>
    <submittedName>
        <fullName evidence="2">Uncharacterized protein</fullName>
    </submittedName>
</protein>
<organism evidence="2">
    <name type="scientific">uncultured Gemmatimonadaceae bacterium</name>
    <dbReference type="NCBI Taxonomy" id="246130"/>
    <lineage>
        <taxon>Bacteria</taxon>
        <taxon>Pseudomonadati</taxon>
        <taxon>Gemmatimonadota</taxon>
        <taxon>Gemmatimonadia</taxon>
        <taxon>Gemmatimonadales</taxon>
        <taxon>Gemmatimonadaceae</taxon>
        <taxon>environmental samples</taxon>
    </lineage>
</organism>
<reference evidence="2" key="1">
    <citation type="submission" date="2020-02" db="EMBL/GenBank/DDBJ databases">
        <authorList>
            <person name="Meier V. D."/>
        </authorList>
    </citation>
    <scope>NUCLEOTIDE SEQUENCE</scope>
    <source>
        <strain evidence="2">AVDCRST_MAG11</strain>
    </source>
</reference>
<proteinExistence type="predicted"/>